<organism evidence="1 2">
    <name type="scientific">Chara braunii</name>
    <name type="common">Braun's stonewort</name>
    <dbReference type="NCBI Taxonomy" id="69332"/>
    <lineage>
        <taxon>Eukaryota</taxon>
        <taxon>Viridiplantae</taxon>
        <taxon>Streptophyta</taxon>
        <taxon>Charophyceae</taxon>
        <taxon>Charales</taxon>
        <taxon>Characeae</taxon>
        <taxon>Chara</taxon>
    </lineage>
</organism>
<comment type="caution">
    <text evidence="1">The sequence shown here is derived from an EMBL/GenBank/DDBJ whole genome shotgun (WGS) entry which is preliminary data.</text>
</comment>
<gene>
    <name evidence="1" type="ORF">CBR_g32346</name>
</gene>
<dbReference type="AlphaFoldDB" id="A0A388JNH0"/>
<sequence>MENVKTDISCCQTTEIGEVEQWGQWKLESLFASETVEEMGVVRRNAVVYGQAQTKMRGGCIGQDFGAKGRQRRKDCDVLCIRAAGQEAVAVKTEVGGNTVRETAVLKTAVVETATVETAAAETEAVETGAMETAAVETATVDTAAVETAVVDTAAVETATEDTAAVKTAGVETPTSETAGVDIAAVETAVAADE</sequence>
<dbReference type="Proteomes" id="UP000265515">
    <property type="component" value="Unassembled WGS sequence"/>
</dbReference>
<accession>A0A388JNH0</accession>
<name>A0A388JNH0_CHABU</name>
<proteinExistence type="predicted"/>
<reference evidence="1 2" key="1">
    <citation type="journal article" date="2018" name="Cell">
        <title>The Chara Genome: Secondary Complexity and Implications for Plant Terrestrialization.</title>
        <authorList>
            <person name="Nishiyama T."/>
            <person name="Sakayama H."/>
            <person name="Vries J.D."/>
            <person name="Buschmann H."/>
            <person name="Saint-Marcoux D."/>
            <person name="Ullrich K.K."/>
            <person name="Haas F.B."/>
            <person name="Vanderstraeten L."/>
            <person name="Becker D."/>
            <person name="Lang D."/>
            <person name="Vosolsobe S."/>
            <person name="Rombauts S."/>
            <person name="Wilhelmsson P.K.I."/>
            <person name="Janitza P."/>
            <person name="Kern R."/>
            <person name="Heyl A."/>
            <person name="Rumpler F."/>
            <person name="Villalobos L.I.A.C."/>
            <person name="Clay J.M."/>
            <person name="Skokan R."/>
            <person name="Toyoda A."/>
            <person name="Suzuki Y."/>
            <person name="Kagoshima H."/>
            <person name="Schijlen E."/>
            <person name="Tajeshwar N."/>
            <person name="Catarino B."/>
            <person name="Hetherington A.J."/>
            <person name="Saltykova A."/>
            <person name="Bonnot C."/>
            <person name="Breuninger H."/>
            <person name="Symeonidi A."/>
            <person name="Radhakrishnan G.V."/>
            <person name="Van Nieuwerburgh F."/>
            <person name="Deforce D."/>
            <person name="Chang C."/>
            <person name="Karol K.G."/>
            <person name="Hedrich R."/>
            <person name="Ulvskov P."/>
            <person name="Glockner G."/>
            <person name="Delwiche C.F."/>
            <person name="Petrasek J."/>
            <person name="Van de Peer Y."/>
            <person name="Friml J."/>
            <person name="Beilby M."/>
            <person name="Dolan L."/>
            <person name="Kohara Y."/>
            <person name="Sugano S."/>
            <person name="Fujiyama A."/>
            <person name="Delaux P.-M."/>
            <person name="Quint M."/>
            <person name="TheiBen G."/>
            <person name="Hagemann M."/>
            <person name="Harholt J."/>
            <person name="Dunand C."/>
            <person name="Zachgo S."/>
            <person name="Langdale J."/>
            <person name="Maumus F."/>
            <person name="Straeten D.V.D."/>
            <person name="Gould S.B."/>
            <person name="Rensing S.A."/>
        </authorList>
    </citation>
    <scope>NUCLEOTIDE SEQUENCE [LARGE SCALE GENOMIC DNA]</scope>
    <source>
        <strain evidence="1 2">S276</strain>
    </source>
</reference>
<evidence type="ECO:0000313" key="1">
    <source>
        <dbReference type="EMBL" id="GBG59334.1"/>
    </source>
</evidence>
<keyword evidence="2" id="KW-1185">Reference proteome</keyword>
<dbReference type="Gramene" id="GBG59334">
    <property type="protein sequence ID" value="GBG59334"/>
    <property type="gene ID" value="CBR_g32346"/>
</dbReference>
<dbReference type="EMBL" id="BFEA01000003">
    <property type="protein sequence ID" value="GBG59334.1"/>
    <property type="molecule type" value="Genomic_DNA"/>
</dbReference>
<protein>
    <submittedName>
        <fullName evidence="1">Uncharacterized protein</fullName>
    </submittedName>
</protein>
<evidence type="ECO:0000313" key="2">
    <source>
        <dbReference type="Proteomes" id="UP000265515"/>
    </source>
</evidence>